<dbReference type="GO" id="GO:0060271">
    <property type="term" value="P:cilium assembly"/>
    <property type="evidence" value="ECO:0007669"/>
    <property type="project" value="TreeGrafter"/>
</dbReference>
<proteinExistence type="predicted"/>
<name>A0A8T0D8H9_9TREM</name>
<reference evidence="1 2" key="1">
    <citation type="submission" date="2019-07" db="EMBL/GenBank/DDBJ databases">
        <title>Annotation for the trematode Paragonimus westermani.</title>
        <authorList>
            <person name="Choi Y.-J."/>
        </authorList>
    </citation>
    <scope>NUCLEOTIDE SEQUENCE [LARGE SCALE GENOMIC DNA]</scope>
    <source>
        <strain evidence="1">180907_Pwestermani</strain>
    </source>
</reference>
<dbReference type="Proteomes" id="UP000699462">
    <property type="component" value="Unassembled WGS sequence"/>
</dbReference>
<dbReference type="AlphaFoldDB" id="A0A8T0D8H9"/>
<keyword evidence="2" id="KW-1185">Reference proteome</keyword>
<dbReference type="Pfam" id="PF24569">
    <property type="entry name" value="CFAP161"/>
    <property type="match status" value="1"/>
</dbReference>
<organism evidence="1 2">
    <name type="scientific">Paragonimus westermani</name>
    <dbReference type="NCBI Taxonomy" id="34504"/>
    <lineage>
        <taxon>Eukaryota</taxon>
        <taxon>Metazoa</taxon>
        <taxon>Spiralia</taxon>
        <taxon>Lophotrochozoa</taxon>
        <taxon>Platyhelminthes</taxon>
        <taxon>Trematoda</taxon>
        <taxon>Digenea</taxon>
        <taxon>Plagiorchiida</taxon>
        <taxon>Troglotremata</taxon>
        <taxon>Troglotrematidae</taxon>
        <taxon>Paragonimus</taxon>
    </lineage>
</organism>
<dbReference type="PANTHER" id="PTHR24274">
    <property type="entry name" value="CILIA- AND FLAGELLA-ASSOCIATED PROTEIN 161"/>
    <property type="match status" value="1"/>
</dbReference>
<evidence type="ECO:0000313" key="1">
    <source>
        <dbReference type="EMBL" id="KAF8563676.1"/>
    </source>
</evidence>
<dbReference type="EMBL" id="JTDF01011093">
    <property type="protein sequence ID" value="KAF8563676.1"/>
    <property type="molecule type" value="Genomic_DNA"/>
</dbReference>
<evidence type="ECO:0000313" key="2">
    <source>
        <dbReference type="Proteomes" id="UP000699462"/>
    </source>
</evidence>
<protein>
    <submittedName>
        <fullName evidence="1">Uncharacterized protein</fullName>
    </submittedName>
</protein>
<comment type="caution">
    <text evidence="1">The sequence shown here is derived from an EMBL/GenBank/DDBJ whole genome shotgun (WGS) entry which is preliminary data.</text>
</comment>
<dbReference type="OrthoDB" id="2126411at2759"/>
<sequence>MAHLRTYNMKVLVGNWWEERIYKDEEQKSDAYEASKLSKLSKVLISLSQCDCNMKCTPASFDGYARTGDKIQILNPGISSYYEKMGLTSPRDVYALALGITNTCTLSMLIDKRVTNIFEKLLEENVLKTVATKSVEAAQRNLFQIESPHMGNDGSLVRYGQSVMFALKLMIGLTESNAEGPPEQPLYLASDLEHLCDPVCQPGIQPLYFEYAKPSFAAQWRIEAADPKLRLEFEGRPVRLDEKVIIKHVRTNKSLALQPNCLIR</sequence>
<gene>
    <name evidence="1" type="ORF">P879_10684</name>
</gene>
<dbReference type="GO" id="GO:0031514">
    <property type="term" value="C:motile cilium"/>
    <property type="evidence" value="ECO:0007669"/>
    <property type="project" value="TreeGrafter"/>
</dbReference>
<dbReference type="PANTHER" id="PTHR24274:SF1">
    <property type="entry name" value="CILIA- AND FLAGELLA-ASSOCIATED PROTEIN 161"/>
    <property type="match status" value="1"/>
</dbReference>
<accession>A0A8T0D8H9</accession>
<dbReference type="InterPro" id="IPR055325">
    <property type="entry name" value="CF161"/>
</dbReference>